<sequence length="232" mass="25817">DFFVPCKQALSPAMEPPPVPEAAPTPSLNSPCPESSPVTFSYASVTSDHSSSPSALVPEFVVFDGFATVTIPEEIMVDATPLWKCFVVGYFMGDAPHVGTIHATVNRIWNSTEKMAKIDVQFLNKTTVLFRVVNDQMRERVLRGKYWHIADTPLIVNKWNPETAGSPPDLTAMPLWVDFRGVPGYLFSHKGLSFLSRTSGKFVKLHPNTERCIRMDVARILVEVNLQKPLTE</sequence>
<dbReference type="STRING" id="72664.V4LUL9"/>
<gene>
    <name evidence="3" type="ORF">EUTSA_v10015566mg</name>
</gene>
<feature type="non-terminal residue" evidence="3">
    <location>
        <position position="1"/>
    </location>
</feature>
<name>V4LUL9_EUTSA</name>
<feature type="domain" description="DUF4283" evidence="2">
    <location>
        <begin position="82"/>
        <end position="163"/>
    </location>
</feature>
<accession>V4LUL9</accession>
<dbReference type="Pfam" id="PF14111">
    <property type="entry name" value="DUF4283"/>
    <property type="match status" value="1"/>
</dbReference>
<feature type="compositionally biased region" description="Pro residues" evidence="1">
    <location>
        <begin position="14"/>
        <end position="23"/>
    </location>
</feature>
<dbReference type="InterPro" id="IPR040256">
    <property type="entry name" value="At4g02000-like"/>
</dbReference>
<dbReference type="PANTHER" id="PTHR31286">
    <property type="entry name" value="GLYCINE-RICH CELL WALL STRUCTURAL PROTEIN 1.8-LIKE"/>
    <property type="match status" value="1"/>
</dbReference>
<keyword evidence="4" id="KW-1185">Reference proteome</keyword>
<dbReference type="PANTHER" id="PTHR31286:SF148">
    <property type="entry name" value="DUF4283 DOMAIN-CONTAINING PROTEIN"/>
    <property type="match status" value="1"/>
</dbReference>
<feature type="region of interest" description="Disordered" evidence="1">
    <location>
        <begin position="11"/>
        <end position="32"/>
    </location>
</feature>
<evidence type="ECO:0000256" key="1">
    <source>
        <dbReference type="SAM" id="MobiDB-lite"/>
    </source>
</evidence>
<dbReference type="OMA" id="DMAKANI"/>
<protein>
    <recommendedName>
        <fullName evidence="2">DUF4283 domain-containing protein</fullName>
    </recommendedName>
</protein>
<proteinExistence type="predicted"/>
<dbReference type="Gramene" id="ESQ43573">
    <property type="protein sequence ID" value="ESQ43573"/>
    <property type="gene ID" value="EUTSA_v10015566mg"/>
</dbReference>
<reference evidence="3 4" key="1">
    <citation type="journal article" date="2013" name="Front. Plant Sci.">
        <title>The Reference Genome of the Halophytic Plant Eutrema salsugineum.</title>
        <authorList>
            <person name="Yang R."/>
            <person name="Jarvis D.E."/>
            <person name="Chen H."/>
            <person name="Beilstein M.A."/>
            <person name="Grimwood J."/>
            <person name="Jenkins J."/>
            <person name="Shu S."/>
            <person name="Prochnik S."/>
            <person name="Xin M."/>
            <person name="Ma C."/>
            <person name="Schmutz J."/>
            <person name="Wing R.A."/>
            <person name="Mitchell-Olds T."/>
            <person name="Schumaker K.S."/>
            <person name="Wang X."/>
        </authorList>
    </citation>
    <scope>NUCLEOTIDE SEQUENCE [LARGE SCALE GENOMIC DNA]</scope>
</reference>
<dbReference type="EMBL" id="KI517464">
    <property type="protein sequence ID" value="ESQ43573.1"/>
    <property type="molecule type" value="Genomic_DNA"/>
</dbReference>
<evidence type="ECO:0000259" key="2">
    <source>
        <dbReference type="Pfam" id="PF14111"/>
    </source>
</evidence>
<dbReference type="InterPro" id="IPR025558">
    <property type="entry name" value="DUF4283"/>
</dbReference>
<dbReference type="Proteomes" id="UP000030689">
    <property type="component" value="Unassembled WGS sequence"/>
</dbReference>
<dbReference type="KEGG" id="eus:EUTSA_v10015566mg"/>
<evidence type="ECO:0000313" key="4">
    <source>
        <dbReference type="Proteomes" id="UP000030689"/>
    </source>
</evidence>
<dbReference type="eggNOG" id="KOG1075">
    <property type="taxonomic scope" value="Eukaryota"/>
</dbReference>
<organism evidence="3 4">
    <name type="scientific">Eutrema salsugineum</name>
    <name type="common">Saltwater cress</name>
    <name type="synonym">Sisymbrium salsugineum</name>
    <dbReference type="NCBI Taxonomy" id="72664"/>
    <lineage>
        <taxon>Eukaryota</taxon>
        <taxon>Viridiplantae</taxon>
        <taxon>Streptophyta</taxon>
        <taxon>Embryophyta</taxon>
        <taxon>Tracheophyta</taxon>
        <taxon>Spermatophyta</taxon>
        <taxon>Magnoliopsida</taxon>
        <taxon>eudicotyledons</taxon>
        <taxon>Gunneridae</taxon>
        <taxon>Pentapetalae</taxon>
        <taxon>rosids</taxon>
        <taxon>malvids</taxon>
        <taxon>Brassicales</taxon>
        <taxon>Brassicaceae</taxon>
        <taxon>Eutremeae</taxon>
        <taxon>Eutrema</taxon>
    </lineage>
</organism>
<dbReference type="AlphaFoldDB" id="V4LUL9"/>
<evidence type="ECO:0000313" key="3">
    <source>
        <dbReference type="EMBL" id="ESQ43573.1"/>
    </source>
</evidence>